<reference evidence="3" key="1">
    <citation type="journal article" date="2019" name="Int. J. Syst. Evol. Microbiol.">
        <title>The Global Catalogue of Microorganisms (GCM) 10K type strain sequencing project: providing services to taxonomists for standard genome sequencing and annotation.</title>
        <authorList>
            <consortium name="The Broad Institute Genomics Platform"/>
            <consortium name="The Broad Institute Genome Sequencing Center for Infectious Disease"/>
            <person name="Wu L."/>
            <person name="Ma J."/>
        </authorList>
    </citation>
    <scope>NUCLEOTIDE SEQUENCE [LARGE SCALE GENOMIC DNA]</scope>
    <source>
        <strain evidence="3">JCM 17983</strain>
    </source>
</reference>
<dbReference type="Proteomes" id="UP001500457">
    <property type="component" value="Unassembled WGS sequence"/>
</dbReference>
<protein>
    <recommendedName>
        <fullName evidence="4">Secreted protein</fullName>
    </recommendedName>
</protein>
<name>A0ABP9E977_9PSEU</name>
<accession>A0ABP9E977</accession>
<organism evidence="2 3">
    <name type="scientific">Actinomycetospora straminea</name>
    <dbReference type="NCBI Taxonomy" id="663607"/>
    <lineage>
        <taxon>Bacteria</taxon>
        <taxon>Bacillati</taxon>
        <taxon>Actinomycetota</taxon>
        <taxon>Actinomycetes</taxon>
        <taxon>Pseudonocardiales</taxon>
        <taxon>Pseudonocardiaceae</taxon>
        <taxon>Actinomycetospora</taxon>
    </lineage>
</organism>
<keyword evidence="3" id="KW-1185">Reference proteome</keyword>
<feature type="compositionally biased region" description="Low complexity" evidence="1">
    <location>
        <begin position="60"/>
        <end position="78"/>
    </location>
</feature>
<evidence type="ECO:0008006" key="4">
    <source>
        <dbReference type="Google" id="ProtNLM"/>
    </source>
</evidence>
<evidence type="ECO:0000313" key="3">
    <source>
        <dbReference type="Proteomes" id="UP001500457"/>
    </source>
</evidence>
<feature type="region of interest" description="Disordered" evidence="1">
    <location>
        <begin position="30"/>
        <end position="101"/>
    </location>
</feature>
<proteinExistence type="predicted"/>
<gene>
    <name evidence="2" type="ORF">GCM10023203_20400</name>
</gene>
<evidence type="ECO:0000256" key="1">
    <source>
        <dbReference type="SAM" id="MobiDB-lite"/>
    </source>
</evidence>
<feature type="compositionally biased region" description="Gly residues" evidence="1">
    <location>
        <begin position="31"/>
        <end position="44"/>
    </location>
</feature>
<evidence type="ECO:0000313" key="2">
    <source>
        <dbReference type="EMBL" id="GAA4870963.1"/>
    </source>
</evidence>
<comment type="caution">
    <text evidence="2">The sequence shown here is derived from an EMBL/GenBank/DDBJ whole genome shotgun (WGS) entry which is preliminary data.</text>
</comment>
<sequence length="115" mass="11155">MVVSATAVRRGVREVVRVVIVVVAEAEAVVTGGGPSAGTSGAGGTPSVADPPGTAATIGVTPVATPAPRTPATTVETPSADRATSPGHCRPRGWARRADVGPATVMASSSLVTSG</sequence>
<dbReference type="EMBL" id="BAABHQ010000004">
    <property type="protein sequence ID" value="GAA4870963.1"/>
    <property type="molecule type" value="Genomic_DNA"/>
</dbReference>